<dbReference type="GO" id="GO:0008270">
    <property type="term" value="F:zinc ion binding"/>
    <property type="evidence" value="ECO:0007669"/>
    <property type="project" value="UniProtKB-KW"/>
</dbReference>
<dbReference type="EMBL" id="ML993580">
    <property type="protein sequence ID" value="KAF2172751.1"/>
    <property type="molecule type" value="Genomic_DNA"/>
</dbReference>
<dbReference type="InterPro" id="IPR001876">
    <property type="entry name" value="Znf_RanBP2"/>
</dbReference>
<feature type="domain" description="RanBP2-type" evidence="5">
    <location>
        <begin position="272"/>
        <end position="291"/>
    </location>
</feature>
<evidence type="ECO:0000256" key="4">
    <source>
        <dbReference type="SAM" id="MobiDB-lite"/>
    </source>
</evidence>
<evidence type="ECO:0000313" key="6">
    <source>
        <dbReference type="EMBL" id="KAF2172751.1"/>
    </source>
</evidence>
<gene>
    <name evidence="6" type="ORF">M409DRAFT_49286</name>
</gene>
<evidence type="ECO:0000256" key="3">
    <source>
        <dbReference type="ARBA" id="ARBA00022833"/>
    </source>
</evidence>
<feature type="region of interest" description="Disordered" evidence="4">
    <location>
        <begin position="213"/>
        <end position="252"/>
    </location>
</feature>
<dbReference type="GeneID" id="54564469"/>
<keyword evidence="7" id="KW-1185">Reference proteome</keyword>
<evidence type="ECO:0000259" key="5">
    <source>
        <dbReference type="PROSITE" id="PS01358"/>
    </source>
</evidence>
<feature type="compositionally biased region" description="Low complexity" evidence="4">
    <location>
        <begin position="128"/>
        <end position="151"/>
    </location>
</feature>
<feature type="region of interest" description="Disordered" evidence="4">
    <location>
        <begin position="312"/>
        <end position="355"/>
    </location>
</feature>
<protein>
    <recommendedName>
        <fullName evidence="5">RanBP2-type domain-containing protein</fullName>
    </recommendedName>
</protein>
<name>A0A6A6D047_ZASCE</name>
<reference evidence="6" key="1">
    <citation type="journal article" date="2020" name="Stud. Mycol.">
        <title>101 Dothideomycetes genomes: a test case for predicting lifestyles and emergence of pathogens.</title>
        <authorList>
            <person name="Haridas S."/>
            <person name="Albert R."/>
            <person name="Binder M."/>
            <person name="Bloem J."/>
            <person name="Labutti K."/>
            <person name="Salamov A."/>
            <person name="Andreopoulos B."/>
            <person name="Baker S."/>
            <person name="Barry K."/>
            <person name="Bills G."/>
            <person name="Bluhm B."/>
            <person name="Cannon C."/>
            <person name="Castanera R."/>
            <person name="Culley D."/>
            <person name="Daum C."/>
            <person name="Ezra D."/>
            <person name="Gonzalez J."/>
            <person name="Henrissat B."/>
            <person name="Kuo A."/>
            <person name="Liang C."/>
            <person name="Lipzen A."/>
            <person name="Lutzoni F."/>
            <person name="Magnuson J."/>
            <person name="Mondo S."/>
            <person name="Nolan M."/>
            <person name="Ohm R."/>
            <person name="Pangilinan J."/>
            <person name="Park H.-J."/>
            <person name="Ramirez L."/>
            <person name="Alfaro M."/>
            <person name="Sun H."/>
            <person name="Tritt A."/>
            <person name="Yoshinaga Y."/>
            <person name="Zwiers L.-H."/>
            <person name="Turgeon B."/>
            <person name="Goodwin S."/>
            <person name="Spatafora J."/>
            <person name="Crous P."/>
            <person name="Grigoriev I."/>
        </authorList>
    </citation>
    <scope>NUCLEOTIDE SEQUENCE</scope>
    <source>
        <strain evidence="6">ATCC 36951</strain>
    </source>
</reference>
<proteinExistence type="predicted"/>
<evidence type="ECO:0000256" key="2">
    <source>
        <dbReference type="ARBA" id="ARBA00022771"/>
    </source>
</evidence>
<dbReference type="PROSITE" id="PS01358">
    <property type="entry name" value="ZF_RANBP2_1"/>
    <property type="match status" value="1"/>
</dbReference>
<evidence type="ECO:0000256" key="1">
    <source>
        <dbReference type="ARBA" id="ARBA00022723"/>
    </source>
</evidence>
<feature type="region of interest" description="Disordered" evidence="4">
    <location>
        <begin position="116"/>
        <end position="156"/>
    </location>
</feature>
<sequence>MAFPTELFLRLIGPPGLRNFVSPARRDLLPQAKSGHRSNWRLERHVYAPPASGFGDLVVVVARGIRAPQTGGAPDRKLCDRTGPLWQSHDDHGTASTQTSSDCLTIDENDAKAFKTSTINRSRGSEHTSAASSDDTTTRPPTRSPHRAASAGDQDFLSSPDFIAKFTRERPGFFAAKSLRTTPSSHHRASDSEDDTITTERRPLLLLRAPIKQRQHAKEPVQQEEDSFLASARSRGQDSPTSPPHSISAEGSIRRARYIQPAASTQPAKMGWICCRCSTANTTAAFTCKRCRHQGDCCFDCYSYSRERSAQQAQEIGGKRHPKESPGRLVENSSPRQEVADNTGVMKPRAGHPLPDHPQLLHMSEKADCLLVGVDADHGSEIEKSKSISQGYGYSVMIARMPTSFHFSRLQSLGPQRIPEKCRDATDNARASHFIDSALLDCKDVV</sequence>
<dbReference type="Proteomes" id="UP000799537">
    <property type="component" value="Unassembled WGS sequence"/>
</dbReference>
<keyword evidence="2" id="KW-0863">Zinc-finger</keyword>
<evidence type="ECO:0000313" key="7">
    <source>
        <dbReference type="Proteomes" id="UP000799537"/>
    </source>
</evidence>
<feature type="region of interest" description="Disordered" evidence="4">
    <location>
        <begin position="176"/>
        <end position="201"/>
    </location>
</feature>
<keyword evidence="3" id="KW-0862">Zinc</keyword>
<accession>A0A6A6D047</accession>
<keyword evidence="1" id="KW-0479">Metal-binding</keyword>
<dbReference type="AlphaFoldDB" id="A0A6A6D047"/>
<organism evidence="6 7">
    <name type="scientific">Zasmidium cellare ATCC 36951</name>
    <dbReference type="NCBI Taxonomy" id="1080233"/>
    <lineage>
        <taxon>Eukaryota</taxon>
        <taxon>Fungi</taxon>
        <taxon>Dikarya</taxon>
        <taxon>Ascomycota</taxon>
        <taxon>Pezizomycotina</taxon>
        <taxon>Dothideomycetes</taxon>
        <taxon>Dothideomycetidae</taxon>
        <taxon>Mycosphaerellales</taxon>
        <taxon>Mycosphaerellaceae</taxon>
        <taxon>Zasmidium</taxon>
    </lineage>
</organism>
<feature type="region of interest" description="Disordered" evidence="4">
    <location>
        <begin position="69"/>
        <end position="101"/>
    </location>
</feature>
<dbReference type="RefSeq" id="XP_033673640.1">
    <property type="nucleotide sequence ID" value="XM_033811197.1"/>
</dbReference>